<keyword evidence="1" id="KW-1133">Transmembrane helix</keyword>
<comment type="caution">
    <text evidence="2">The sequence shown here is derived from an EMBL/GenBank/DDBJ whole genome shotgun (WGS) entry which is preliminary data.</text>
</comment>
<feature type="transmembrane region" description="Helical" evidence="1">
    <location>
        <begin position="12"/>
        <end position="31"/>
    </location>
</feature>
<dbReference type="STRING" id="1195236.CTER_3774"/>
<dbReference type="Proteomes" id="UP000014155">
    <property type="component" value="Unassembled WGS sequence"/>
</dbReference>
<dbReference type="PATRIC" id="fig|1195236.3.peg.3989"/>
<feature type="transmembrane region" description="Helical" evidence="1">
    <location>
        <begin position="86"/>
        <end position="106"/>
    </location>
</feature>
<evidence type="ECO:0000313" key="2">
    <source>
        <dbReference type="EMBL" id="EMS70517.1"/>
    </source>
</evidence>
<dbReference type="EMBL" id="AORV01000054">
    <property type="protein sequence ID" value="EMS70517.1"/>
    <property type="molecule type" value="Genomic_DNA"/>
</dbReference>
<sequence>MGKLKLKSILTLAYSAVLSVLFCLAGYLISLRISYNFIETLFLIGLVLVLAGIVIIISKNQNRATGVDAAEPKHDKGEITDEGTRLILLGLNGFTSVFTGVFLLAIDAFLR</sequence>
<protein>
    <submittedName>
        <fullName evidence="2">Uncharacterized protein</fullName>
    </submittedName>
</protein>
<organism evidence="2 3">
    <name type="scientific">Ruminiclostridium cellobioparum subsp. termitidis CT1112</name>
    <dbReference type="NCBI Taxonomy" id="1195236"/>
    <lineage>
        <taxon>Bacteria</taxon>
        <taxon>Bacillati</taxon>
        <taxon>Bacillota</taxon>
        <taxon>Clostridia</taxon>
        <taxon>Eubacteriales</taxon>
        <taxon>Oscillospiraceae</taxon>
        <taxon>Ruminiclostridium</taxon>
    </lineage>
</organism>
<feature type="transmembrane region" description="Helical" evidence="1">
    <location>
        <begin position="37"/>
        <end position="57"/>
    </location>
</feature>
<reference evidence="2 3" key="1">
    <citation type="journal article" date="2013" name="Genome Announc.">
        <title>Draft Genome Sequence of the Cellulolytic, Mesophilic, Anaerobic Bacterium Clostridium termitidis Strain CT1112 (DSM 5398).</title>
        <authorList>
            <person name="Lal S."/>
            <person name="Ramachandran U."/>
            <person name="Zhang X."/>
            <person name="Munir R."/>
            <person name="Sparling R."/>
            <person name="Levin D.B."/>
        </authorList>
    </citation>
    <scope>NUCLEOTIDE SEQUENCE [LARGE SCALE GENOMIC DNA]</scope>
    <source>
        <strain evidence="2 3">CT1112</strain>
    </source>
</reference>
<evidence type="ECO:0000313" key="3">
    <source>
        <dbReference type="Proteomes" id="UP000014155"/>
    </source>
</evidence>
<evidence type="ECO:0000256" key="1">
    <source>
        <dbReference type="SAM" id="Phobius"/>
    </source>
</evidence>
<dbReference type="AlphaFoldDB" id="S0FGW7"/>
<gene>
    <name evidence="2" type="ORF">CTER_3774</name>
</gene>
<dbReference type="RefSeq" id="WP_004628481.1">
    <property type="nucleotide sequence ID" value="NZ_AORV01000054.1"/>
</dbReference>
<accession>S0FGW7</accession>
<name>S0FGW7_RUMCE</name>
<keyword evidence="1" id="KW-0812">Transmembrane</keyword>
<keyword evidence="3" id="KW-1185">Reference proteome</keyword>
<proteinExistence type="predicted"/>
<keyword evidence="1" id="KW-0472">Membrane</keyword>